<sequence>MRVSRIFKSCKAFFYRKDGASGIEYAIAAAMVAVVLTNFIEPISKGVSAVMTNIETTLDAAKITNEKP</sequence>
<reference evidence="2 3" key="1">
    <citation type="submission" date="2020-08" db="EMBL/GenBank/DDBJ databases">
        <title>Description of novel Pseudomonas species.</title>
        <authorList>
            <person name="Duman M."/>
            <person name="Mulet M."/>
            <person name="Altun S."/>
            <person name="Saticioglu I.B."/>
            <person name="Lalucat J."/>
            <person name="Garcia-Valdes E."/>
        </authorList>
    </citation>
    <scope>NUCLEOTIDE SEQUENCE [LARGE SCALE GENOMIC DNA]</scope>
    <source>
        <strain evidence="2 3">P66</strain>
    </source>
</reference>
<protein>
    <submittedName>
        <fullName evidence="2">Flp family type IVb pilin</fullName>
    </submittedName>
</protein>
<keyword evidence="3" id="KW-1185">Reference proteome</keyword>
<proteinExistence type="predicted"/>
<keyword evidence="1" id="KW-1133">Transmembrane helix</keyword>
<dbReference type="Proteomes" id="UP000745663">
    <property type="component" value="Unassembled WGS sequence"/>
</dbReference>
<evidence type="ECO:0000313" key="2">
    <source>
        <dbReference type="EMBL" id="MBM5461416.1"/>
    </source>
</evidence>
<name>A0ABS2C6A6_9PSED</name>
<dbReference type="EMBL" id="JACOPV010000026">
    <property type="protein sequence ID" value="MBM5461416.1"/>
    <property type="molecule type" value="Genomic_DNA"/>
</dbReference>
<keyword evidence="1" id="KW-0472">Membrane</keyword>
<gene>
    <name evidence="2" type="ORF">H8F21_28055</name>
</gene>
<accession>A0ABS2C6A6</accession>
<evidence type="ECO:0000313" key="3">
    <source>
        <dbReference type="Proteomes" id="UP000745663"/>
    </source>
</evidence>
<evidence type="ECO:0000256" key="1">
    <source>
        <dbReference type="SAM" id="Phobius"/>
    </source>
</evidence>
<keyword evidence="1" id="KW-0812">Transmembrane</keyword>
<comment type="caution">
    <text evidence="2">The sequence shown here is derived from an EMBL/GenBank/DDBJ whole genome shotgun (WGS) entry which is preliminary data.</text>
</comment>
<organism evidence="2 3">
    <name type="scientific">Pseudomonas arcuscaelestis</name>
    <dbReference type="NCBI Taxonomy" id="2710591"/>
    <lineage>
        <taxon>Bacteria</taxon>
        <taxon>Pseudomonadati</taxon>
        <taxon>Pseudomonadota</taxon>
        <taxon>Gammaproteobacteria</taxon>
        <taxon>Pseudomonadales</taxon>
        <taxon>Pseudomonadaceae</taxon>
        <taxon>Pseudomonas</taxon>
    </lineage>
</organism>
<feature type="transmembrane region" description="Helical" evidence="1">
    <location>
        <begin position="21"/>
        <end position="40"/>
    </location>
</feature>
<dbReference type="RefSeq" id="WP_203585737.1">
    <property type="nucleotide sequence ID" value="NZ_JACOPV010000026.1"/>
</dbReference>